<dbReference type="Proteomes" id="UP000193396">
    <property type="component" value="Unassembled WGS sequence"/>
</dbReference>
<name>A0A1Y2LBY3_9PROT</name>
<feature type="compositionally biased region" description="Basic and acidic residues" evidence="1">
    <location>
        <begin position="69"/>
        <end position="81"/>
    </location>
</feature>
<dbReference type="EMBL" id="JFKB01000005">
    <property type="protein sequence ID" value="OSQ48307.1"/>
    <property type="molecule type" value="Genomic_DNA"/>
</dbReference>
<sequence length="106" mass="12395">MTAHPCRHHRARHNRAKHRQKRKINHRHQFNRQYSGENHRTPPGQPQPDKQNQPPPTKRRGCRPAWQSRQDKPGKGGDHKAVNHFMGMPKSGRCPGQRIDAIKQNK</sequence>
<evidence type="ECO:0000313" key="2">
    <source>
        <dbReference type="EMBL" id="OSQ48307.1"/>
    </source>
</evidence>
<protein>
    <submittedName>
        <fullName evidence="2">Uncharacterized protein</fullName>
    </submittedName>
</protein>
<proteinExistence type="predicted"/>
<organism evidence="2 3">
    <name type="scientific">Thalassospira alkalitolerans</name>
    <dbReference type="NCBI Taxonomy" id="1293890"/>
    <lineage>
        <taxon>Bacteria</taxon>
        <taxon>Pseudomonadati</taxon>
        <taxon>Pseudomonadota</taxon>
        <taxon>Alphaproteobacteria</taxon>
        <taxon>Rhodospirillales</taxon>
        <taxon>Thalassospiraceae</taxon>
        <taxon>Thalassospira</taxon>
    </lineage>
</organism>
<feature type="region of interest" description="Disordered" evidence="1">
    <location>
        <begin position="1"/>
        <end position="106"/>
    </location>
</feature>
<accession>A0A1Y2LBY3</accession>
<dbReference type="AlphaFoldDB" id="A0A1Y2LBY3"/>
<comment type="caution">
    <text evidence="2">The sequence shown here is derived from an EMBL/GenBank/DDBJ whole genome shotgun (WGS) entry which is preliminary data.</text>
</comment>
<feature type="compositionally biased region" description="Basic residues" evidence="1">
    <location>
        <begin position="1"/>
        <end position="30"/>
    </location>
</feature>
<keyword evidence="3" id="KW-1185">Reference proteome</keyword>
<reference evidence="2 3" key="1">
    <citation type="submission" date="2014-03" db="EMBL/GenBank/DDBJ databases">
        <title>The draft genome sequence of Thalassospira alkalitolerans JCM 18968.</title>
        <authorList>
            <person name="Lai Q."/>
            <person name="Shao Z."/>
        </authorList>
    </citation>
    <scope>NUCLEOTIDE SEQUENCE [LARGE SCALE GENOMIC DNA]</scope>
    <source>
        <strain evidence="2 3">JCM 18968</strain>
    </source>
</reference>
<evidence type="ECO:0000256" key="1">
    <source>
        <dbReference type="SAM" id="MobiDB-lite"/>
    </source>
</evidence>
<evidence type="ECO:0000313" key="3">
    <source>
        <dbReference type="Proteomes" id="UP000193396"/>
    </source>
</evidence>
<gene>
    <name evidence="2" type="ORF">TALK_08475</name>
</gene>